<accession>A0A0B7JJS5</accession>
<dbReference type="Pfam" id="PF00076">
    <property type="entry name" value="RRM_1"/>
    <property type="match status" value="1"/>
</dbReference>
<organism evidence="6">
    <name type="scientific">Bionectria ochroleuca</name>
    <name type="common">Gliocladium roseum</name>
    <dbReference type="NCBI Taxonomy" id="29856"/>
    <lineage>
        <taxon>Eukaryota</taxon>
        <taxon>Fungi</taxon>
        <taxon>Dikarya</taxon>
        <taxon>Ascomycota</taxon>
        <taxon>Pezizomycotina</taxon>
        <taxon>Sordariomycetes</taxon>
        <taxon>Hypocreomycetidae</taxon>
        <taxon>Hypocreales</taxon>
        <taxon>Bionectriaceae</taxon>
        <taxon>Clonostachys</taxon>
    </lineage>
</organism>
<feature type="transmembrane region" description="Helical" evidence="4">
    <location>
        <begin position="47"/>
        <end position="65"/>
    </location>
</feature>
<evidence type="ECO:0000256" key="3">
    <source>
        <dbReference type="SAM" id="MobiDB-lite"/>
    </source>
</evidence>
<keyword evidence="1 2" id="KW-0694">RNA-binding</keyword>
<dbReference type="CDD" id="cd12418">
    <property type="entry name" value="RRM_Aly_REF_like"/>
    <property type="match status" value="1"/>
</dbReference>
<keyword evidence="4" id="KW-1133">Transmembrane helix</keyword>
<name>A0A0B7JJS5_BIOOC</name>
<dbReference type="SMART" id="SM01218">
    <property type="entry name" value="FoP_duplication"/>
    <property type="match status" value="1"/>
</dbReference>
<dbReference type="InterPro" id="IPR051229">
    <property type="entry name" value="ALYREF_mRNA_export"/>
</dbReference>
<evidence type="ECO:0000256" key="1">
    <source>
        <dbReference type="ARBA" id="ARBA00022884"/>
    </source>
</evidence>
<dbReference type="GO" id="GO:0003729">
    <property type="term" value="F:mRNA binding"/>
    <property type="evidence" value="ECO:0007669"/>
    <property type="project" value="TreeGrafter"/>
</dbReference>
<feature type="compositionally biased region" description="Basic and acidic residues" evidence="3">
    <location>
        <begin position="218"/>
        <end position="229"/>
    </location>
</feature>
<dbReference type="SUPFAM" id="SSF54928">
    <property type="entry name" value="RNA-binding domain, RBD"/>
    <property type="match status" value="1"/>
</dbReference>
<protein>
    <recommendedName>
        <fullName evidence="5">RRM domain-containing protein</fullName>
    </recommendedName>
</protein>
<dbReference type="InterPro" id="IPR000504">
    <property type="entry name" value="RRM_dom"/>
</dbReference>
<evidence type="ECO:0000313" key="6">
    <source>
        <dbReference type="EMBL" id="CEO45098.1"/>
    </source>
</evidence>
<feature type="compositionally biased region" description="Low complexity" evidence="3">
    <location>
        <begin position="289"/>
        <end position="301"/>
    </location>
</feature>
<dbReference type="GO" id="GO:0005634">
    <property type="term" value="C:nucleus"/>
    <property type="evidence" value="ECO:0007669"/>
    <property type="project" value="TreeGrafter"/>
</dbReference>
<feature type="region of interest" description="Disordered" evidence="3">
    <location>
        <begin position="180"/>
        <end position="311"/>
    </location>
</feature>
<dbReference type="InterPro" id="IPR025715">
    <property type="entry name" value="FoP_C"/>
</dbReference>
<dbReference type="PANTHER" id="PTHR19965:SF82">
    <property type="entry name" value="THO COMPLEX SUBUNIT 4"/>
    <property type="match status" value="1"/>
</dbReference>
<dbReference type="SMART" id="SM00360">
    <property type="entry name" value="RRM"/>
    <property type="match status" value="1"/>
</dbReference>
<keyword evidence="4" id="KW-0472">Membrane</keyword>
<keyword evidence="4" id="KW-0812">Transmembrane</keyword>
<gene>
    <name evidence="6" type="ORF">BN869_000001153_1</name>
</gene>
<feature type="domain" description="RRM" evidence="5">
    <location>
        <begin position="104"/>
        <end position="181"/>
    </location>
</feature>
<evidence type="ECO:0000256" key="2">
    <source>
        <dbReference type="PROSITE-ProRule" id="PRU00176"/>
    </source>
</evidence>
<dbReference type="PROSITE" id="PS50102">
    <property type="entry name" value="RRM"/>
    <property type="match status" value="1"/>
</dbReference>
<proteinExistence type="predicted"/>
<evidence type="ECO:0000259" key="5">
    <source>
        <dbReference type="PROSITE" id="PS50102"/>
    </source>
</evidence>
<reference evidence="6" key="1">
    <citation type="submission" date="2015-01" db="EMBL/GenBank/DDBJ databases">
        <authorList>
            <person name="Durling Mikael"/>
        </authorList>
    </citation>
    <scope>NUCLEOTIDE SEQUENCE</scope>
</reference>
<feature type="region of interest" description="Disordered" evidence="3">
    <location>
        <begin position="79"/>
        <end position="102"/>
    </location>
</feature>
<dbReference type="Gene3D" id="3.30.70.330">
    <property type="match status" value="1"/>
</dbReference>
<sequence>MASSSKMDRGLDEIIADNVRIIHYSPVQILHALGLTTHYSFSAAMPLAIGAMAAVQLVAVAVAIVKRLPEMDLTETNPGISMGYRKAPAPRRRQASPEAEAPGSKLRVENIHYDLTQDDLEELFKRIGPVTKLQLRYDRAGRSDGVAFVTYETKADAEQAIREFDGANANGQPIRLTLLSERRGRNPFDSAYMPGRPLSERITAPDGRARSQSPQGRYSREDAARRGIDRYIPGEGSGNRSRSPAPRRGREARGNPRSKKTQEELDAEMADYFGGNGDVAPEAAQSNGNAETTQNAAQAAQVPAEDIDMIE</sequence>
<dbReference type="EMBL" id="CDPU01000002">
    <property type="protein sequence ID" value="CEO45098.1"/>
    <property type="molecule type" value="Genomic_DNA"/>
</dbReference>
<dbReference type="InterPro" id="IPR035979">
    <property type="entry name" value="RBD_domain_sf"/>
</dbReference>
<evidence type="ECO:0000256" key="4">
    <source>
        <dbReference type="SAM" id="Phobius"/>
    </source>
</evidence>
<dbReference type="PANTHER" id="PTHR19965">
    <property type="entry name" value="RNA AND EXPORT FACTOR BINDING PROTEIN"/>
    <property type="match status" value="1"/>
</dbReference>
<dbReference type="AlphaFoldDB" id="A0A0B7JJS5"/>
<dbReference type="InterPro" id="IPR012677">
    <property type="entry name" value="Nucleotide-bd_a/b_plait_sf"/>
</dbReference>